<name>A0A9P6GD20_9PLEO</name>
<organism evidence="2 3">
    <name type="scientific">Paraphaeosphaeria minitans</name>
    <dbReference type="NCBI Taxonomy" id="565426"/>
    <lineage>
        <taxon>Eukaryota</taxon>
        <taxon>Fungi</taxon>
        <taxon>Dikarya</taxon>
        <taxon>Ascomycota</taxon>
        <taxon>Pezizomycotina</taxon>
        <taxon>Dothideomycetes</taxon>
        <taxon>Pleosporomycetidae</taxon>
        <taxon>Pleosporales</taxon>
        <taxon>Massarineae</taxon>
        <taxon>Didymosphaeriaceae</taxon>
        <taxon>Paraphaeosphaeria</taxon>
    </lineage>
</organism>
<sequence length="414" mass="44105">MWKTPAESMSVHDDSSTVLSVRESDAELVTDQTEKQNVNGTALPELYAESPYTSTPLISLDVGLSRTRYRLHASVIALAPALSLAADKPTLTLWADKTNDTIALPDLDAVTAHTLVAFLYTGRYETLAWQGEHARKAVAEYKLAACVYAAAVRYKLPGLAALAQKQITSLGRALTILDVLGVARDHVFRVLPEEEGWFAGYLEDAIKAAAARDPGLFVKEGFVEMIEGDRRFRQVVMRAVVRTYEKVEGGGTGGGDAPLMDRPGGSEGSGGGLEGALGDEGDGGDGDVEELQLAGGINGDGEDVVQFEEIEPSLRGEMVHRAVSPGSPAAPESVTDELDFKNSKTYQSMGKPIIHARHDSVVDRDAVQIEKTPAVGEGREGEVASPASEVVIANGTISSAKKHKKKKKSGSTFS</sequence>
<dbReference type="PANTHER" id="PTHR37538">
    <property type="entry name" value="BTB DOMAIN-CONTAINING PROTEIN"/>
    <property type="match status" value="1"/>
</dbReference>
<evidence type="ECO:0008006" key="4">
    <source>
        <dbReference type="Google" id="ProtNLM"/>
    </source>
</evidence>
<feature type="compositionally biased region" description="Acidic residues" evidence="1">
    <location>
        <begin position="277"/>
        <end position="288"/>
    </location>
</feature>
<keyword evidence="3" id="KW-1185">Reference proteome</keyword>
<dbReference type="Gene3D" id="3.30.710.10">
    <property type="entry name" value="Potassium Channel Kv1.1, Chain A"/>
    <property type="match status" value="1"/>
</dbReference>
<feature type="compositionally biased region" description="Gly residues" evidence="1">
    <location>
        <begin position="265"/>
        <end position="275"/>
    </location>
</feature>
<comment type="caution">
    <text evidence="2">The sequence shown here is derived from an EMBL/GenBank/DDBJ whole genome shotgun (WGS) entry which is preliminary data.</text>
</comment>
<protein>
    <recommendedName>
        <fullName evidence="4">BTB domain-containing protein</fullName>
    </recommendedName>
</protein>
<evidence type="ECO:0000313" key="3">
    <source>
        <dbReference type="Proteomes" id="UP000756921"/>
    </source>
</evidence>
<dbReference type="AlphaFoldDB" id="A0A9P6GD20"/>
<feature type="compositionally biased region" description="Basic residues" evidence="1">
    <location>
        <begin position="400"/>
        <end position="414"/>
    </location>
</feature>
<evidence type="ECO:0000313" key="2">
    <source>
        <dbReference type="EMBL" id="KAF9732868.1"/>
    </source>
</evidence>
<dbReference type="Proteomes" id="UP000756921">
    <property type="component" value="Unassembled WGS sequence"/>
</dbReference>
<feature type="region of interest" description="Disordered" evidence="1">
    <location>
        <begin position="393"/>
        <end position="414"/>
    </location>
</feature>
<dbReference type="InterPro" id="IPR011333">
    <property type="entry name" value="SKP1/BTB/POZ_sf"/>
</dbReference>
<gene>
    <name evidence="2" type="ORF">PMIN01_08550</name>
</gene>
<feature type="region of interest" description="Disordered" evidence="1">
    <location>
        <begin position="247"/>
        <end position="288"/>
    </location>
</feature>
<accession>A0A9P6GD20</accession>
<evidence type="ECO:0000256" key="1">
    <source>
        <dbReference type="SAM" id="MobiDB-lite"/>
    </source>
</evidence>
<dbReference type="PANTHER" id="PTHR37538:SF4">
    <property type="entry name" value="PITSLRE SERINE_THREONINE-PROTEIN KINASE CDC2L1"/>
    <property type="match status" value="1"/>
</dbReference>
<reference evidence="2" key="1">
    <citation type="journal article" date="2020" name="Mol. Plant Microbe Interact.">
        <title>Genome Sequence of the Biocontrol Agent Coniothyrium minitans strain Conio (IMI 134523).</title>
        <authorList>
            <person name="Patel D."/>
            <person name="Shittu T.A."/>
            <person name="Baroncelli R."/>
            <person name="Muthumeenakshi S."/>
            <person name="Osborne T.H."/>
            <person name="Janganan T.K."/>
            <person name="Sreenivasaprasad S."/>
        </authorList>
    </citation>
    <scope>NUCLEOTIDE SEQUENCE</scope>
    <source>
        <strain evidence="2">Conio</strain>
    </source>
</reference>
<dbReference type="OrthoDB" id="3594103at2759"/>
<dbReference type="EMBL" id="WJXW01000009">
    <property type="protein sequence ID" value="KAF9732868.1"/>
    <property type="molecule type" value="Genomic_DNA"/>
</dbReference>
<proteinExistence type="predicted"/>